<dbReference type="InterPro" id="IPR023213">
    <property type="entry name" value="CAT-like_dom_sf"/>
</dbReference>
<dbReference type="GO" id="GO:0031177">
    <property type="term" value="F:phosphopantetheine binding"/>
    <property type="evidence" value="ECO:0007669"/>
    <property type="project" value="InterPro"/>
</dbReference>
<keyword evidence="3" id="KW-0596">Phosphopantetheine</keyword>
<dbReference type="FunFam" id="3.30.300.30:FF:000010">
    <property type="entry name" value="Enterobactin synthetase component F"/>
    <property type="match status" value="5"/>
</dbReference>
<dbReference type="Gene3D" id="3.30.559.10">
    <property type="entry name" value="Chloramphenicol acetyltransferase-like domain"/>
    <property type="match status" value="6"/>
</dbReference>
<feature type="region of interest" description="Disordered" evidence="7">
    <location>
        <begin position="4137"/>
        <end position="4158"/>
    </location>
</feature>
<dbReference type="GO" id="GO:0017000">
    <property type="term" value="P:antibiotic biosynthetic process"/>
    <property type="evidence" value="ECO:0007669"/>
    <property type="project" value="UniProtKB-KW"/>
</dbReference>
<dbReference type="InterPro" id="IPR042099">
    <property type="entry name" value="ANL_N_sf"/>
</dbReference>
<evidence type="ECO:0000313" key="9">
    <source>
        <dbReference type="EMBL" id="ATL25675.1"/>
    </source>
</evidence>
<dbReference type="CDD" id="cd17652">
    <property type="entry name" value="A_NRPS_CmdD_like"/>
    <property type="match status" value="1"/>
</dbReference>
<dbReference type="NCBIfam" id="TIGR01733">
    <property type="entry name" value="AA-adenyl-dom"/>
    <property type="match status" value="5"/>
</dbReference>
<protein>
    <submittedName>
        <fullName evidence="9">Siderophore biosynthesis non-ribosomal peptide synthetase modules, Bacillibactin synthetase component F</fullName>
    </submittedName>
</protein>
<dbReference type="GO" id="GO:0044550">
    <property type="term" value="P:secondary metabolite biosynthetic process"/>
    <property type="evidence" value="ECO:0007669"/>
    <property type="project" value="UniProtKB-ARBA"/>
</dbReference>
<dbReference type="FunFam" id="3.40.50.980:FF:000001">
    <property type="entry name" value="Non-ribosomal peptide synthetase"/>
    <property type="match status" value="4"/>
</dbReference>
<dbReference type="Gene3D" id="1.10.1200.10">
    <property type="entry name" value="ACP-like"/>
    <property type="match status" value="5"/>
</dbReference>
<dbReference type="CDD" id="cd17646">
    <property type="entry name" value="A_NRPS_AB3403-like"/>
    <property type="match status" value="1"/>
</dbReference>
<evidence type="ECO:0000313" key="10">
    <source>
        <dbReference type="Proteomes" id="UP000221011"/>
    </source>
</evidence>
<feature type="region of interest" description="Disordered" evidence="7">
    <location>
        <begin position="1623"/>
        <end position="1653"/>
    </location>
</feature>
<sequence>MYDRSGNDVYTAQSVFELADPLDTDALRAAVGGLLRRHAALRACFRERKSGEWAQLVLRDVEPVWQEIDLSDLPEAERVAEADRIVAEDRIRRFDLAKPPLMRCTLLRLGGGIYRFLLTSHHLLFDGWSQPVLARELFALYESRGAVDELPPVRPYRDYLAWLARQDRDEAVRAWSEALDGIDDATLVAPGADRDPVVPEEVRLELSEADTTTLLNWARESGLTLSTVVQGAWALVLNAMTGRDDVVTGVTVNGRPPEVAGVESMVGLFINTVPLRHRIRYDESLAAMLRRLQGEQALLLAHQHIGLSEIQRQAGAGELFDTLCVFQNYPSSGAGRRRSTGSLHVNRVDNRDATHYPLALITAPGDRLGFRLDYRPDTVDRAGAEAVLDRLAKVLDALIRDPDGRVSDLDVLSGEELRRVVVEWNATESVVPSASLADLFVEQVGRTPDAVALVSGDESLTYAELDARACGVAELLAARGVETGDRVGVMVPRSVELMVALLAVHKAGAAYVPVDVDYPVDRVRYVLDDAAPSLVLTVSGVSVDVPGVPVVCVDEVGPGKSGGFAPRALPESPAYVMYTSGSTGRPKGVVVPHQGIVNRLLWLQSQEPLTADDRLLQKTPAGFDVSVPEFFWPLITGATLVLARPDGHRDPAYLAEVIRQEKITSVHFVPSMLGAFLSEPTAAECTSLARVFCSGEAFPAELRDRFTAVLDARLHNLYGPTEASIEVTHFECTGGTGGDVSVPMGRPVWNTSVFVLDGGLRPVAPGVVGELYLAGVQLAYGYWGRAGLSAERFVACPFGSSGSRMYRTGDLVRWTASGDLVFVGRVDDQVKIRGQRVELGEVQAVVAAVPGVGQSVVVAREEGVGDWRLVAYVVSSPDVVVDAGVVREWVAERLPEGMVPSAVVVLDALPVTVNGKLDRRALPAPEYQVGAGRLPRGPREEILCGLFAEVLGVPRVGVDDSFFDLGGHSLLVTRLVSRVRTVFDAELPIRQVFENSTVAQLAALLDSAASARTKVTRPQTSPDRLPLSLAQERLWFLHRFEGPAATYNLPLVLELSGRLDQEALRAALADVVARHAPLRTLFAEDAEGAHQIVRDDIAPEFTTLRVDADRLDEELARAARHPFDLTAETPSRTWLFDLGDDRYVLLFLVHHIAADGWSVRVLGADLATAYTARCSAAAPQWAELPLSYADYAVWQRDVLGSGDDPDSLLGGQLAYWRAALAGLPEELALPVDRPRPAVASYEGERLEFEVPAELHARVVEVALQHRVSVFMVVQAALAVLLSRLGAGTDVPIGTPVAGRTDEAVERLVGCFVNTLVLRNDLSGEPTFAELLERVRETDLAAYAHQDLPFERLVEELNPERSLARHPLFQIMLASAEGRARDLNGLPGLTSRPRQVGTSTAQFDLYLTIQERRAHADASAEGIGCSLEFGTDLYDRATAQSLADRLVRLLGAATEAPETAIADLDLLDPAERDQVLAAWNDTATALPAAARAVASPSELFAEQAARTPDAAAVEYEGRTLTYRELDTAANRLAHHLIERGCGPERYVALALPRTEQLLVAMLAVLKTGAAYLPVDPDFPADRIAMMVEEAAPALLLTTTEAADALPQGYADRVVRLDAEATRTAVAARPDHAPTDADRTAPAHPDHPAYAIYTSGSTGRPKGVVVPRGGLLNFLRDMGDRVALVPGDRLLAVTTVGFDIAALEIFGPLLNGATVVLAGSETARDAVALRALLGGGDITVMQATPSLWHAITSDGGGAELRGVRVLTGGEPLPADLARTLHRHADSVVNLYGPTETTVWSAAAHVDERVASSPDIGTPIANTRTYVLDRALRPVPPGVPGELYIAGAGVVRGYLARHDLTSERFVADPYGALHGDTGSRMYRTGDLARWSADGRLRFVGRADDQVKLRGFRIELGEIETAVGSHPDVRRAAAAVREDRPGDKRLVVYVVPADGRVPVAARLREHAAASLPDYMVPSAFVTLEALPLTPNGKLDRKALPAPARGADGTGAAGRAPRSPREEILCALFAEVLGLPDITIDDDLFDLGGHSLLATRLISRIRATLGVELPLRALFEAPTVARLAPRLDDADRARQAVTAAPRPARLPLSYAQERLWFLNRYEGPSATYNMPLALRLTGRLDEEALRAALTDLVERHEPLRTVFAEDDHGPYQIVRDTVPLVPETVSVLPGELDERLAEAARYGFDLAAELPARAWLLRLPEPADPADREQVLLLLVHHIAADGWSLPVLSRDLNAAYTARCAGRKPDWQPLPVGYADYALWQRRVIGDGGADGAGDDAGTTGAIDPADTLIGRQLDHWRTALDGLPEEISLPADRPRPAVPTHRGDRIDFTVPAALHGELARLARENHCSLFMVVQAAVATLLSRLGAGTDIPLGSPVAGRADEAVEDLVGCFVNTLVLRTDLSGDPTFGQLLERVRETDLAAYANQDVPFERLVEELNPERSAARQPLFQVLLVLNNAVRDGAVQPLPGVTAGVQQVSTGVARFDLLVSFSERRGQDGAPAGMDAALEFSTDLFDRATADELTGRLLRLMDAVSTAPDQTVGAIDVLGPEERALVVERWNDTAREVPATTLPALFERQAARTPETRAVVGSDATLTYRELNARANRLARHLIGRGAGPETRVALAMPRSERWVVALLAVLKSGAAWLPIAPELPLERAEFMLADSRPVLVLRGDEPELADDFGRAPRPADDDVTDAERSAPLLPDHPAYIMYTSGSTGRPKAVVMPSGAMVNLLDWHSSTLPGEGGTVTAQFTAISFDVSAQEILSTLLYGKTLALCPEDVRRDPDALAAWLDEYRVAELYAPNLVVDAVCRAADEQGLELSALRHIAQAGEALTPGGAIQHFHARRPGHRLHNHYGPTETHVVTAHTLADDPARWPGSAPIGRPVGNTRAYVLDSGLRPVPVGTPGELHIAGAGLARGYWDRQDLTAERFVACPFGNPGERMYRTGDLARWNREGELEYLGRVDDQVKIRGFRIEPGEVEACLGGHPDVARAAVVVREDTPGDKRIVAYVVPVDGAALDTEALRTHTAGTLPEYMVPSAVLVLPALPLTTNGKLDRRALPVPQYGTDHGGRAPRSPREELLCGLFAEVLGVAEVSIDDDFFALGGHSLLVTRLVNRIRATLSAELSVRQVFESPTVAALSTALDGAERGRTPVTAVTPRPDRLPLSFAQQRLWFLERLQGPSPTYTMPAAVRITGRIDIDALRQALADTVARHEALRTVYAEDAEGPHQVVLDPGTAPELHTVATTEEELAERVADAARRPFDIRTELPVRWHLFSLAEDEHVLLMLMHHIAGDGWSMPLIGRDIGAAYAARCAGERPGRPPLPVQYADYALWERAVLGDEGDADSVQARQLDHWRKTLSGSPQELVLPTDRARPATASHQGDLVGFEIPAELYGRLRLLAQETRSSLFMVLQAGLAALLTRLGAGTDIPLGAPAAGRGDDAVGEVVGVFVTTLVLRTDTSGDPTFAELIERVRGTDLAAYAHQDVPFERLVEVLAPERSLSRNPLFQVALALNNTARSGVSEALTLTGTDIAPYEVSTATAKVDLAFALHERPEAHQDGLHGVLEYSTDLFDRETVADLAERFVRLLDSASAEPGRRIGEADVLDAGERRRVLESWSATGDALPPRTLRAMVEEQVARTPEHIAVESGERRLSYAELNARANRLARVLAAEGAGPESLVALVLPRGESWMVAMLAAVKAGAAWVPVDPNYPADRIAYMIDDAAPVLVLADADTRGAAAEALGAAGTERLVDLDAPAVRARLAAARDTDPEEGGDVAAACPDNTAYVIYTSGSTGRPKGVAVTHRGLNSLLTSHIENLAMDTSSRVLQLMSLSFDAAVADVTQALVSGATLVLGPADARLTGDELADLMTERAATHILLPPPLLATVPEERVTTLRAVMTGGDAFGPELARRWTRGGRRIIDAYGPTEATVTATMSAPLAEGETPHIGRPVAGTRVYVLDEGLNPVPPGVGGELYISGAGLARGYVRRAALTAERFVACPFGGPGERMYRTGDLVRWRRDGTLEFLGRADDQVKIRGVRVEPGEIRAAVADLPGVARAEVVVREDRPGDRSLVAYVVPADGASPTPSALRADLALTLPDHLLPSAFVLLDAMPLTPNGKLDRAALPAPERTAEGPRREPRSPREEILCGLFAEVLGVEQVFIDDSFFDLGGHSLLATRLASRIRTVLRTEVGIRTLFDAPTVAGLAAALDGGPGGRAALTAGPRPDRVPLSYGQQRLWFLNRFEGPSAGYNMPLSLRLSGPLDRAALAAALRSVVARHAPLRTAFGEDDEGAFQRVLTPEEADIGLVVLPVTAEELDDRLAAEARHPFDLSTELPLRARLFALSDDEHVLLLLMHHIAADGWSIPLLARDLTRAYTARLEGEEPTSAELPVTYTDYTLWQRELLGSQDDPDSEIGSQLAYWTKTLSGLPEELALPTDRPRPASPSYRGDRFDITVPDALHARLREVAQAHDASVFIVLQAALATLLYRVGGGSDIPVGSPVAGRTDEALDDLVGFFVNTLVLRTDVSGGPTFAELIGRVRETVLDAYAHQDVPFERLVDALSPERTLARHPLFQVVLSLNNTDPVPPGTEAGSHGLSVTPHPVGTGTSGFDLLFGFGEVPARDGADGGMYCSVEYSTDLFDESTVRGIADRYLRLLDAVTRDPGLSVDRVDVLEPAERELVLGTWNDTARELPRETWPSLFEAQAARTPHGIAVECQGTAVSYAELNARANRLAHHLIDLGVGPEQFVAVALPRTDELVVALVALLKAGAGYLPIDPNYPADRIAYMLGQARPTLFVTTSETAATLPVGDAPRLLLDDPATRTAVADRPAHDPTDRDRVAPLRLEGAAYTIYTSGSTGRPKGVVVPHTGLASLAAAHAEKLALDEASRVLQLVSPNFDAAIGDYVMTLLTGATMVLGPVSGLVGGDELADLVTRERVTHTALPPTLLATLDPERAPSLRGVLMGGESFSAELAQRWSQAGVRVINVYGATESTVLTTMSDPLRGDTVPDAGGPIPNDRLYVLDSALNPVPPGVTGEAYLAGEGVARGYLNRPDLSADRFVADPFGLAGARMYRTGDLVRWTSAGSVVFVGRADEQVKIRGFRVELSEIEAVLAQHASVAQGMVTVREDRSGDRRLVAYLVGASGDVDTGEIRDHLTRSLPDYMIPAALIGLDEFPLTPNGKLDRSALPAPDFGAGPLGGGEPGTERERLLCELIADVLGLEQVGVDQEFFALGGDSIMSIQLASRARRRGLVISAKDVFEHKTAAALARVATETDGGSVEEEGAGVGPVPLTPIVHWFAELGGPVDELHQWRVLQAPAGCDQERLVATVQALLDHHDALRLRLTVDPGAPREGTGAGDGWQLEVRAPGAVPADPMVRRVECAGLEEDAYLKLMVEHAHAARERLSLQEGSLVQAVWFDRGADEPGRIFLSVHHIAVDGVSWRILLPDLEEVWQAVVKGEQPALQPVGTSLRGWSLRLADWAQHPARETELAHWQEVLAHDEPLIGKRPMDPEQDVNERGATLARTLSPDLTQAVLTTVPETFRTGVDEVLLTALAMAVADLRGDGTTGVLVDLEGHGREEEILPGTELSRTVGWFTNMYPVRLDPGVYDHAEALAAGPAAGQVLKRIKEQLRAVPDNGIGYGALRHLNPRTARALAARPGAQIGFNYLGRFTESETTEAATDWSVLADLSGVGGQAPGMRLPHAVDLAAVTRDGANGPELTAHWLYAKHVLSQEEVRRLADAWFRALEALVEHARRPATGGYTPSDMPLVELSQSEIDLLEGDWRMSE</sequence>
<gene>
    <name evidence="9" type="ORF">KY5_0657c</name>
</gene>
<dbReference type="InterPro" id="IPR036736">
    <property type="entry name" value="ACP-like_sf"/>
</dbReference>
<feature type="region of interest" description="Disordered" evidence="7">
    <location>
        <begin position="1990"/>
        <end position="2013"/>
    </location>
</feature>
<feature type="domain" description="Carrier" evidence="8">
    <location>
        <begin position="5218"/>
        <end position="5292"/>
    </location>
</feature>
<dbReference type="CDD" id="cd17651">
    <property type="entry name" value="A_NRPS_VisG_like"/>
    <property type="match status" value="1"/>
</dbReference>
<comment type="cofactor">
    <cofactor evidence="1">
        <name>pantetheine 4'-phosphate</name>
        <dbReference type="ChEBI" id="CHEBI:47942"/>
    </cofactor>
</comment>
<evidence type="ECO:0000256" key="1">
    <source>
        <dbReference type="ARBA" id="ARBA00001957"/>
    </source>
</evidence>
<dbReference type="GO" id="GO:0043041">
    <property type="term" value="P:amino acid activation for nonribosomal peptide biosynthetic process"/>
    <property type="evidence" value="ECO:0007669"/>
    <property type="project" value="TreeGrafter"/>
</dbReference>
<evidence type="ECO:0000256" key="2">
    <source>
        <dbReference type="ARBA" id="ARBA00006432"/>
    </source>
</evidence>
<dbReference type="SUPFAM" id="SSF52777">
    <property type="entry name" value="CoA-dependent acyltransferases"/>
    <property type="match status" value="12"/>
</dbReference>
<dbReference type="InterPro" id="IPR001242">
    <property type="entry name" value="Condensation_dom"/>
</dbReference>
<keyword evidence="5" id="KW-0677">Repeat</keyword>
<feature type="compositionally biased region" description="Basic and acidic residues" evidence="7">
    <location>
        <begin position="1627"/>
        <end position="1645"/>
    </location>
</feature>
<feature type="compositionally biased region" description="Basic and acidic residues" evidence="7">
    <location>
        <begin position="4147"/>
        <end position="4158"/>
    </location>
</feature>
<dbReference type="Pfam" id="PF00550">
    <property type="entry name" value="PP-binding"/>
    <property type="match status" value="5"/>
</dbReference>
<dbReference type="Gene3D" id="2.30.38.10">
    <property type="entry name" value="Luciferase, Domain 3"/>
    <property type="match status" value="3"/>
</dbReference>
<dbReference type="NCBIfam" id="NF003417">
    <property type="entry name" value="PRK04813.1"/>
    <property type="match status" value="5"/>
</dbReference>
<keyword evidence="10" id="KW-1185">Reference proteome</keyword>
<dbReference type="FunFam" id="1.10.1200.10:FF:000016">
    <property type="entry name" value="Non-ribosomal peptide synthase"/>
    <property type="match status" value="4"/>
</dbReference>
<dbReference type="Pfam" id="PF00668">
    <property type="entry name" value="Condensation"/>
    <property type="match status" value="7"/>
</dbReference>
<proteinExistence type="inferred from homology"/>
<dbReference type="Gene3D" id="3.40.50.980">
    <property type="match status" value="6"/>
</dbReference>
<dbReference type="FunFam" id="3.40.50.980:FF:000002">
    <property type="entry name" value="Enterobactin synthetase component F"/>
    <property type="match status" value="1"/>
</dbReference>
<feature type="domain" description="Carrier" evidence="8">
    <location>
        <begin position="934"/>
        <end position="1009"/>
    </location>
</feature>
<dbReference type="GO" id="GO:0008610">
    <property type="term" value="P:lipid biosynthetic process"/>
    <property type="evidence" value="ECO:0007669"/>
    <property type="project" value="UniProtKB-ARBA"/>
</dbReference>
<dbReference type="GO" id="GO:0072330">
    <property type="term" value="P:monocarboxylic acid biosynthetic process"/>
    <property type="evidence" value="ECO:0007669"/>
    <property type="project" value="UniProtKB-ARBA"/>
</dbReference>
<evidence type="ECO:0000256" key="3">
    <source>
        <dbReference type="ARBA" id="ARBA00022450"/>
    </source>
</evidence>
<dbReference type="PANTHER" id="PTHR45527:SF1">
    <property type="entry name" value="FATTY ACID SYNTHASE"/>
    <property type="match status" value="1"/>
</dbReference>
<dbReference type="SUPFAM" id="SSF47336">
    <property type="entry name" value="ACP-like"/>
    <property type="match status" value="5"/>
</dbReference>
<dbReference type="InterPro" id="IPR020845">
    <property type="entry name" value="AMP-binding_CS"/>
</dbReference>
<dbReference type="SMART" id="SM00823">
    <property type="entry name" value="PKS_PP"/>
    <property type="match status" value="5"/>
</dbReference>
<dbReference type="Gene3D" id="3.30.300.30">
    <property type="match status" value="5"/>
</dbReference>
<feature type="domain" description="Carrier" evidence="8">
    <location>
        <begin position="3089"/>
        <end position="3164"/>
    </location>
</feature>
<dbReference type="InterPro" id="IPR045851">
    <property type="entry name" value="AMP-bd_C_sf"/>
</dbReference>
<dbReference type="GO" id="GO:0005829">
    <property type="term" value="C:cytosol"/>
    <property type="evidence" value="ECO:0007669"/>
    <property type="project" value="TreeGrafter"/>
</dbReference>
<dbReference type="InterPro" id="IPR000873">
    <property type="entry name" value="AMP-dep_synth/lig_dom"/>
</dbReference>
<dbReference type="InterPro" id="IPR025110">
    <property type="entry name" value="AMP-bd_C"/>
</dbReference>
<dbReference type="InterPro" id="IPR020806">
    <property type="entry name" value="PKS_PP-bd"/>
</dbReference>
<dbReference type="Proteomes" id="UP000221011">
    <property type="component" value="Chromosome"/>
</dbReference>
<dbReference type="InterPro" id="IPR006162">
    <property type="entry name" value="Ppantetheine_attach_site"/>
</dbReference>
<keyword evidence="6" id="KW-0045">Antibiotic biosynthesis</keyword>
<dbReference type="CDD" id="cd19543">
    <property type="entry name" value="DCL_NRPS"/>
    <property type="match status" value="1"/>
</dbReference>
<name>A0A291Q2F5_9ACTN</name>
<dbReference type="CDD" id="cd12116">
    <property type="entry name" value="A_NRPS_Ta1_like"/>
    <property type="match status" value="1"/>
</dbReference>
<evidence type="ECO:0000256" key="7">
    <source>
        <dbReference type="SAM" id="MobiDB-lite"/>
    </source>
</evidence>
<dbReference type="KEGG" id="sfk:KY5_0657c"/>
<dbReference type="Gene3D" id="3.40.50.12780">
    <property type="entry name" value="N-terminal domain of ligase-like"/>
    <property type="match status" value="2"/>
</dbReference>
<keyword evidence="4" id="KW-0597">Phosphoprotein</keyword>
<dbReference type="PROSITE" id="PS50075">
    <property type="entry name" value="CARRIER"/>
    <property type="match status" value="5"/>
</dbReference>
<dbReference type="GO" id="GO:0003824">
    <property type="term" value="F:catalytic activity"/>
    <property type="evidence" value="ECO:0007669"/>
    <property type="project" value="InterPro"/>
</dbReference>
<reference evidence="9 10" key="1">
    <citation type="submission" date="2017-08" db="EMBL/GenBank/DDBJ databases">
        <title>Complete Genome Sequence of Streptomyces formicae KY5, the formicamycin producer.</title>
        <authorList>
            <person name="Holmes N.A."/>
            <person name="Devine R."/>
            <person name="Qin Z."/>
            <person name="Seipke R.F."/>
            <person name="Wilkinson B."/>
            <person name="Hutchings M.I."/>
        </authorList>
    </citation>
    <scope>NUCLEOTIDE SEQUENCE [LARGE SCALE GENOMIC DNA]</scope>
    <source>
        <strain evidence="9 10">KY5</strain>
    </source>
</reference>
<dbReference type="SUPFAM" id="SSF56801">
    <property type="entry name" value="Acetyl-CoA synthetase-like"/>
    <property type="match status" value="5"/>
</dbReference>
<dbReference type="CDD" id="cd19540">
    <property type="entry name" value="LCL_NRPS-like"/>
    <property type="match status" value="4"/>
</dbReference>
<dbReference type="PANTHER" id="PTHR45527">
    <property type="entry name" value="NONRIBOSOMAL PEPTIDE SYNTHETASE"/>
    <property type="match status" value="1"/>
</dbReference>
<dbReference type="Pfam" id="PF00501">
    <property type="entry name" value="AMP-binding"/>
    <property type="match status" value="5"/>
</dbReference>
<feature type="domain" description="Carrier" evidence="8">
    <location>
        <begin position="2011"/>
        <end position="2086"/>
    </location>
</feature>
<dbReference type="CDD" id="cd19534">
    <property type="entry name" value="E_NRPS"/>
    <property type="match status" value="1"/>
</dbReference>
<dbReference type="PROSITE" id="PS00455">
    <property type="entry name" value="AMP_BINDING"/>
    <property type="match status" value="3"/>
</dbReference>
<evidence type="ECO:0000259" key="8">
    <source>
        <dbReference type="PROSITE" id="PS50075"/>
    </source>
</evidence>
<dbReference type="Gene3D" id="3.30.559.30">
    <property type="entry name" value="Nonribosomal peptide synthetase, condensation domain"/>
    <property type="match status" value="6"/>
</dbReference>
<organism evidence="9 10">
    <name type="scientific">Streptomyces formicae</name>
    <dbReference type="NCBI Taxonomy" id="1616117"/>
    <lineage>
        <taxon>Bacteria</taxon>
        <taxon>Bacillati</taxon>
        <taxon>Actinomycetota</taxon>
        <taxon>Actinomycetes</taxon>
        <taxon>Kitasatosporales</taxon>
        <taxon>Streptomycetaceae</taxon>
        <taxon>Streptomyces</taxon>
    </lineage>
</organism>
<dbReference type="NCBIfam" id="TIGR01720">
    <property type="entry name" value="NRPS-para261"/>
    <property type="match status" value="1"/>
</dbReference>
<dbReference type="InterPro" id="IPR010060">
    <property type="entry name" value="NRPS_synth"/>
</dbReference>
<dbReference type="FunFam" id="3.40.50.12780:FF:000012">
    <property type="entry name" value="Non-ribosomal peptide synthetase"/>
    <property type="match status" value="4"/>
</dbReference>
<accession>A0A291Q2F5</accession>
<evidence type="ECO:0000256" key="4">
    <source>
        <dbReference type="ARBA" id="ARBA00022553"/>
    </source>
</evidence>
<dbReference type="FunFam" id="2.30.38.10:FF:000001">
    <property type="entry name" value="Non-ribosomal peptide synthetase PvdI"/>
    <property type="match status" value="4"/>
</dbReference>
<evidence type="ECO:0000256" key="5">
    <source>
        <dbReference type="ARBA" id="ARBA00022737"/>
    </source>
</evidence>
<dbReference type="InterPro" id="IPR009081">
    <property type="entry name" value="PP-bd_ACP"/>
</dbReference>
<dbReference type="PROSITE" id="PS00012">
    <property type="entry name" value="PHOSPHOPANTETHEINE"/>
    <property type="match status" value="5"/>
</dbReference>
<dbReference type="NCBIfam" id="NF004282">
    <property type="entry name" value="PRK05691.1"/>
    <property type="match status" value="6"/>
</dbReference>
<dbReference type="InterPro" id="IPR010071">
    <property type="entry name" value="AA_adenyl_dom"/>
</dbReference>
<dbReference type="EMBL" id="CP022685">
    <property type="protein sequence ID" value="ATL25675.1"/>
    <property type="molecule type" value="Genomic_DNA"/>
</dbReference>
<comment type="similarity">
    <text evidence="2">Belongs to the ATP-dependent AMP-binding enzyme family.</text>
</comment>
<dbReference type="Pfam" id="PF13193">
    <property type="entry name" value="AMP-binding_C"/>
    <property type="match status" value="5"/>
</dbReference>
<evidence type="ECO:0000256" key="6">
    <source>
        <dbReference type="ARBA" id="ARBA00023194"/>
    </source>
</evidence>
<feature type="domain" description="Carrier" evidence="8">
    <location>
        <begin position="4155"/>
        <end position="4230"/>
    </location>
</feature>